<evidence type="ECO:0000313" key="3">
    <source>
        <dbReference type="Proteomes" id="UP000235786"/>
    </source>
</evidence>
<sequence>MMKSTFLHFLNLCAAALAITSDAKTTKQKTLFSVDIMAEQDKVRGHSDAVYGPVPKEDQLLNVEFLEIAPTPIIADRIFFVYLRGYIPESKKKELGLLDEGLVNATLTVSSSVVYPDGKSEDSGPLTVPFKTMFLSDDAHLVIRDTRGAQVDYLPSSGRGDVLLDFQIPTLFLKSGVWTFNVDARLGDESNTCVFAMSLSQWLDGGLKG</sequence>
<proteinExistence type="predicted"/>
<keyword evidence="1" id="KW-0732">Signal</keyword>
<evidence type="ECO:0000313" key="2">
    <source>
        <dbReference type="EMBL" id="PMD32358.1"/>
    </source>
</evidence>
<evidence type="ECO:0008006" key="4">
    <source>
        <dbReference type="Google" id="ProtNLM"/>
    </source>
</evidence>
<gene>
    <name evidence="2" type="ORF">L207DRAFT_180667</name>
</gene>
<protein>
    <recommendedName>
        <fullName evidence="4">Ubiquitin 3 binding protein But2 C-terminal domain-containing protein</fullName>
    </recommendedName>
</protein>
<dbReference type="Proteomes" id="UP000235786">
    <property type="component" value="Unassembled WGS sequence"/>
</dbReference>
<feature type="signal peptide" evidence="1">
    <location>
        <begin position="1"/>
        <end position="18"/>
    </location>
</feature>
<accession>A0A2J6R1G8</accession>
<dbReference type="EMBL" id="KZ613959">
    <property type="protein sequence ID" value="PMD32358.1"/>
    <property type="molecule type" value="Genomic_DNA"/>
</dbReference>
<dbReference type="OrthoDB" id="5422698at2759"/>
<feature type="chain" id="PRO_5014380152" description="Ubiquitin 3 binding protein But2 C-terminal domain-containing protein" evidence="1">
    <location>
        <begin position="19"/>
        <end position="209"/>
    </location>
</feature>
<organism evidence="2 3">
    <name type="scientific">Hyaloscypha variabilis (strain UAMH 11265 / GT02V1 / F)</name>
    <name type="common">Meliniomyces variabilis</name>
    <dbReference type="NCBI Taxonomy" id="1149755"/>
    <lineage>
        <taxon>Eukaryota</taxon>
        <taxon>Fungi</taxon>
        <taxon>Dikarya</taxon>
        <taxon>Ascomycota</taxon>
        <taxon>Pezizomycotina</taxon>
        <taxon>Leotiomycetes</taxon>
        <taxon>Helotiales</taxon>
        <taxon>Hyaloscyphaceae</taxon>
        <taxon>Hyaloscypha</taxon>
        <taxon>Hyaloscypha variabilis</taxon>
    </lineage>
</organism>
<evidence type="ECO:0000256" key="1">
    <source>
        <dbReference type="SAM" id="SignalP"/>
    </source>
</evidence>
<reference evidence="2 3" key="1">
    <citation type="submission" date="2016-04" db="EMBL/GenBank/DDBJ databases">
        <title>A degradative enzymes factory behind the ericoid mycorrhizal symbiosis.</title>
        <authorList>
            <consortium name="DOE Joint Genome Institute"/>
            <person name="Martino E."/>
            <person name="Morin E."/>
            <person name="Grelet G."/>
            <person name="Kuo A."/>
            <person name="Kohler A."/>
            <person name="Daghino S."/>
            <person name="Barry K."/>
            <person name="Choi C."/>
            <person name="Cichocki N."/>
            <person name="Clum A."/>
            <person name="Copeland A."/>
            <person name="Hainaut M."/>
            <person name="Haridas S."/>
            <person name="Labutti K."/>
            <person name="Lindquist E."/>
            <person name="Lipzen A."/>
            <person name="Khouja H.-R."/>
            <person name="Murat C."/>
            <person name="Ohm R."/>
            <person name="Olson A."/>
            <person name="Spatafora J."/>
            <person name="Veneault-Fourrey C."/>
            <person name="Henrissat B."/>
            <person name="Grigoriev I."/>
            <person name="Martin F."/>
            <person name="Perotto S."/>
        </authorList>
    </citation>
    <scope>NUCLEOTIDE SEQUENCE [LARGE SCALE GENOMIC DNA]</scope>
    <source>
        <strain evidence="2 3">F</strain>
    </source>
</reference>
<name>A0A2J6R1G8_HYAVF</name>
<keyword evidence="3" id="KW-1185">Reference proteome</keyword>
<dbReference type="AlphaFoldDB" id="A0A2J6R1G8"/>